<dbReference type="Proteomes" id="UP000175971">
    <property type="component" value="Unassembled WGS sequence"/>
</dbReference>
<evidence type="ECO:0000313" key="2">
    <source>
        <dbReference type="Proteomes" id="UP000175971"/>
    </source>
</evidence>
<protein>
    <submittedName>
        <fullName evidence="1">Uncharacterized protein</fullName>
    </submittedName>
</protein>
<keyword evidence="2" id="KW-1185">Reference proteome</keyword>
<dbReference type="OrthoDB" id="4315633at2"/>
<name>A0A1E7LK50_9ACTN</name>
<dbReference type="EMBL" id="LJGZ01000103">
    <property type="protein sequence ID" value="OEV16313.1"/>
    <property type="molecule type" value="Genomic_DNA"/>
</dbReference>
<gene>
    <name evidence="1" type="ORF">AN221_32395</name>
</gene>
<proteinExistence type="predicted"/>
<organism evidence="1 2">
    <name type="scientific">Streptomyces nanshensis</name>
    <dbReference type="NCBI Taxonomy" id="518642"/>
    <lineage>
        <taxon>Bacteria</taxon>
        <taxon>Bacillati</taxon>
        <taxon>Actinomycetota</taxon>
        <taxon>Actinomycetes</taxon>
        <taxon>Kitasatosporales</taxon>
        <taxon>Streptomycetaceae</taxon>
        <taxon>Streptomyces</taxon>
    </lineage>
</organism>
<reference evidence="1 2" key="1">
    <citation type="journal article" date="2016" name="Front. Microbiol.">
        <title>Comparative Genomics Analysis of Streptomyces Species Reveals Their Adaptation to the Marine Environment and Their Diversity at the Genomic Level.</title>
        <authorList>
            <person name="Tian X."/>
            <person name="Zhang Z."/>
            <person name="Yang T."/>
            <person name="Chen M."/>
            <person name="Li J."/>
            <person name="Chen F."/>
            <person name="Yang J."/>
            <person name="Li W."/>
            <person name="Zhang B."/>
            <person name="Zhang Z."/>
            <person name="Wu J."/>
            <person name="Zhang C."/>
            <person name="Long L."/>
            <person name="Xiao J."/>
        </authorList>
    </citation>
    <scope>NUCLEOTIDE SEQUENCE [LARGE SCALE GENOMIC DNA]</scope>
    <source>
        <strain evidence="1 2">SCSIO M10372</strain>
    </source>
</reference>
<evidence type="ECO:0000313" key="1">
    <source>
        <dbReference type="EMBL" id="OEV16313.1"/>
    </source>
</evidence>
<comment type="caution">
    <text evidence="1">The sequence shown here is derived from an EMBL/GenBank/DDBJ whole genome shotgun (WGS) entry which is preliminary data.</text>
</comment>
<sequence>MTLDELRAALAKLDHLPGDTPVIMSKDAEGNGFSPLVEIDPGMYLAETTYSGEHYMTEEQRQAESDPNDWSEAPDEAVHAVFLWPTN</sequence>
<dbReference type="AlphaFoldDB" id="A0A1E7LK50"/>
<accession>A0A1E7LK50</accession>
<dbReference type="RefSeq" id="WP_070203856.1">
    <property type="nucleotide sequence ID" value="NZ_LJGZ01000103.1"/>
</dbReference>